<dbReference type="SUPFAM" id="SSF46785">
    <property type="entry name" value="Winged helix' DNA-binding domain"/>
    <property type="match status" value="1"/>
</dbReference>
<gene>
    <name evidence="2" type="ORF">G3574_13700</name>
</gene>
<accession>A0A6B3SWP1</accession>
<reference evidence="2 3" key="1">
    <citation type="submission" date="2020-02" db="EMBL/GenBank/DDBJ databases">
        <authorList>
            <person name="Kim M.K."/>
        </authorList>
    </citation>
    <scope>NUCLEOTIDE SEQUENCE [LARGE SCALE GENOMIC DNA]</scope>
    <source>
        <strain evidence="2 3">17J57-3</strain>
    </source>
</reference>
<evidence type="ECO:0000313" key="3">
    <source>
        <dbReference type="Proteomes" id="UP000482155"/>
    </source>
</evidence>
<name>A0A6B3SWP1_9BURK</name>
<dbReference type="AlphaFoldDB" id="A0A6B3SWP1"/>
<dbReference type="InterPro" id="IPR000835">
    <property type="entry name" value="HTH_MarR-typ"/>
</dbReference>
<dbReference type="EMBL" id="JAAIVB010000045">
    <property type="protein sequence ID" value="NEX62139.1"/>
    <property type="molecule type" value="Genomic_DNA"/>
</dbReference>
<dbReference type="Proteomes" id="UP000482155">
    <property type="component" value="Unassembled WGS sequence"/>
</dbReference>
<evidence type="ECO:0000313" key="2">
    <source>
        <dbReference type="EMBL" id="NEX62139.1"/>
    </source>
</evidence>
<protein>
    <submittedName>
        <fullName evidence="2">Winged helix DNA-binding protein</fullName>
    </submittedName>
</protein>
<evidence type="ECO:0000259" key="1">
    <source>
        <dbReference type="Pfam" id="PF13463"/>
    </source>
</evidence>
<dbReference type="GO" id="GO:0003677">
    <property type="term" value="F:DNA binding"/>
    <property type="evidence" value="ECO:0007669"/>
    <property type="project" value="UniProtKB-KW"/>
</dbReference>
<sequence length="175" mass="19240">MTDHAESGRIPIVLSSHPATGRGPALSELEFGLVIAGHAFKRWTEQCMAVAGAAADLSVTDAMVLLYLMHGTRARRLMDIGCFLNIEDIHVVKYAISKLCKHGLARADERAEEAAYMPTRKGRALGRRYRQVREQVLVSAVATQGTQAFELVEFGFGLRMLSTLYDQAARTATDM</sequence>
<keyword evidence="3" id="KW-1185">Reference proteome</keyword>
<organism evidence="2 3">
    <name type="scientific">Noviherbaspirillum galbum</name>
    <dbReference type="NCBI Taxonomy" id="2709383"/>
    <lineage>
        <taxon>Bacteria</taxon>
        <taxon>Pseudomonadati</taxon>
        <taxon>Pseudomonadota</taxon>
        <taxon>Betaproteobacteria</taxon>
        <taxon>Burkholderiales</taxon>
        <taxon>Oxalobacteraceae</taxon>
        <taxon>Noviherbaspirillum</taxon>
    </lineage>
</organism>
<dbReference type="GO" id="GO:0003700">
    <property type="term" value="F:DNA-binding transcription factor activity"/>
    <property type="evidence" value="ECO:0007669"/>
    <property type="project" value="InterPro"/>
</dbReference>
<comment type="caution">
    <text evidence="2">The sequence shown here is derived from an EMBL/GenBank/DDBJ whole genome shotgun (WGS) entry which is preliminary data.</text>
</comment>
<dbReference type="InterPro" id="IPR036390">
    <property type="entry name" value="WH_DNA-bd_sf"/>
</dbReference>
<dbReference type="RefSeq" id="WP_163964061.1">
    <property type="nucleotide sequence ID" value="NZ_JAAIVB010000045.1"/>
</dbReference>
<proteinExistence type="predicted"/>
<feature type="domain" description="HTH marR-type" evidence="1">
    <location>
        <begin position="59"/>
        <end position="122"/>
    </location>
</feature>
<dbReference type="Pfam" id="PF13463">
    <property type="entry name" value="HTH_27"/>
    <property type="match status" value="1"/>
</dbReference>
<keyword evidence="2" id="KW-0238">DNA-binding</keyword>